<dbReference type="EMBL" id="JAUTDP010000004">
    <property type="protein sequence ID" value="KAK3399982.1"/>
    <property type="molecule type" value="Genomic_DNA"/>
</dbReference>
<feature type="transmembrane region" description="Helical" evidence="1">
    <location>
        <begin position="79"/>
        <end position="100"/>
    </location>
</feature>
<dbReference type="Proteomes" id="UP001281003">
    <property type="component" value="Unassembled WGS sequence"/>
</dbReference>
<accession>A0AAE0UDC2</accession>
<keyword evidence="1" id="KW-0472">Membrane</keyword>
<name>A0AAE0UDC2_SORBR</name>
<proteinExistence type="predicted"/>
<reference evidence="2" key="2">
    <citation type="submission" date="2023-07" db="EMBL/GenBank/DDBJ databases">
        <authorList>
            <consortium name="Lawrence Berkeley National Laboratory"/>
            <person name="Haridas S."/>
            <person name="Hensen N."/>
            <person name="Bonometti L."/>
            <person name="Westerberg I."/>
            <person name="Brannstrom I.O."/>
            <person name="Guillou S."/>
            <person name="Cros-Aarteil S."/>
            <person name="Calhoun S."/>
            <person name="Kuo A."/>
            <person name="Mondo S."/>
            <person name="Pangilinan J."/>
            <person name="Riley R."/>
            <person name="LaButti K."/>
            <person name="Andreopoulos B."/>
            <person name="Lipzen A."/>
            <person name="Chen C."/>
            <person name="Yanf M."/>
            <person name="Daum C."/>
            <person name="Ng V."/>
            <person name="Clum A."/>
            <person name="Steindorff A."/>
            <person name="Ohm R."/>
            <person name="Martin F."/>
            <person name="Silar P."/>
            <person name="Natvig D."/>
            <person name="Lalanne C."/>
            <person name="Gautier V."/>
            <person name="Ament-velasquez S.L."/>
            <person name="Kruys A."/>
            <person name="Hutchinson M.I."/>
            <person name="Powell A.J."/>
            <person name="Barry K."/>
            <person name="Miller A.N."/>
            <person name="Grigoriev I.V."/>
            <person name="Debuchy R."/>
            <person name="Gladieux P."/>
            <person name="Thoren M.H."/>
            <person name="Johannesson H."/>
        </authorList>
    </citation>
    <scope>NUCLEOTIDE SEQUENCE</scope>
    <source>
        <strain evidence="2">FGSC 1904</strain>
    </source>
</reference>
<keyword evidence="3" id="KW-1185">Reference proteome</keyword>
<evidence type="ECO:0000313" key="3">
    <source>
        <dbReference type="Proteomes" id="UP001281003"/>
    </source>
</evidence>
<keyword evidence="1" id="KW-0812">Transmembrane</keyword>
<reference evidence="2" key="1">
    <citation type="journal article" date="2023" name="Mol. Phylogenet. Evol.">
        <title>Genome-scale phylogeny and comparative genomics of the fungal order Sordariales.</title>
        <authorList>
            <person name="Hensen N."/>
            <person name="Bonometti L."/>
            <person name="Westerberg I."/>
            <person name="Brannstrom I.O."/>
            <person name="Guillou S."/>
            <person name="Cros-Aarteil S."/>
            <person name="Calhoun S."/>
            <person name="Haridas S."/>
            <person name="Kuo A."/>
            <person name="Mondo S."/>
            <person name="Pangilinan J."/>
            <person name="Riley R."/>
            <person name="LaButti K."/>
            <person name="Andreopoulos B."/>
            <person name="Lipzen A."/>
            <person name="Chen C."/>
            <person name="Yan M."/>
            <person name="Daum C."/>
            <person name="Ng V."/>
            <person name="Clum A."/>
            <person name="Steindorff A."/>
            <person name="Ohm R.A."/>
            <person name="Martin F."/>
            <person name="Silar P."/>
            <person name="Natvig D.O."/>
            <person name="Lalanne C."/>
            <person name="Gautier V."/>
            <person name="Ament-Velasquez S.L."/>
            <person name="Kruys A."/>
            <person name="Hutchinson M.I."/>
            <person name="Powell A.J."/>
            <person name="Barry K."/>
            <person name="Miller A.N."/>
            <person name="Grigoriev I.V."/>
            <person name="Debuchy R."/>
            <person name="Gladieux P."/>
            <person name="Hiltunen Thoren M."/>
            <person name="Johannesson H."/>
        </authorList>
    </citation>
    <scope>NUCLEOTIDE SEQUENCE</scope>
    <source>
        <strain evidence="2">FGSC 1904</strain>
    </source>
</reference>
<comment type="caution">
    <text evidence="2">The sequence shown here is derived from an EMBL/GenBank/DDBJ whole genome shotgun (WGS) entry which is preliminary data.</text>
</comment>
<evidence type="ECO:0000313" key="2">
    <source>
        <dbReference type="EMBL" id="KAK3399982.1"/>
    </source>
</evidence>
<evidence type="ECO:0000256" key="1">
    <source>
        <dbReference type="SAM" id="Phobius"/>
    </source>
</evidence>
<sequence length="182" mass="20802">MHKGSSRWSKTICPRASNGCPTYVNLTRAGAVAVNANYPGGPGGGYIRPKGFYSYKYPLKILNGLVRYYKNFRNKRSEFLYFILYGYSGNVFIYDNVKWAKWLEFKELFGSEIIILYYDFYVLIISFSYTVTLRVIAIIRIGNKCSGLIGRKIVNNFERVPGIKNNAIDLDIGLICTFAYTN</sequence>
<keyword evidence="1" id="KW-1133">Transmembrane helix</keyword>
<gene>
    <name evidence="2" type="ORF">B0T20DRAFT_391529</name>
</gene>
<dbReference type="AlphaFoldDB" id="A0AAE0UDC2"/>
<organism evidence="2 3">
    <name type="scientific">Sordaria brevicollis</name>
    <dbReference type="NCBI Taxonomy" id="83679"/>
    <lineage>
        <taxon>Eukaryota</taxon>
        <taxon>Fungi</taxon>
        <taxon>Dikarya</taxon>
        <taxon>Ascomycota</taxon>
        <taxon>Pezizomycotina</taxon>
        <taxon>Sordariomycetes</taxon>
        <taxon>Sordariomycetidae</taxon>
        <taxon>Sordariales</taxon>
        <taxon>Sordariaceae</taxon>
        <taxon>Sordaria</taxon>
    </lineage>
</organism>
<protein>
    <submittedName>
        <fullName evidence="2">Uncharacterized protein</fullName>
    </submittedName>
</protein>
<feature type="transmembrane region" description="Helical" evidence="1">
    <location>
        <begin position="120"/>
        <end position="142"/>
    </location>
</feature>